<keyword evidence="2" id="KW-1185">Reference proteome</keyword>
<dbReference type="EMBL" id="RJTM01000025">
    <property type="protein sequence ID" value="RNL91702.1"/>
    <property type="molecule type" value="Genomic_DNA"/>
</dbReference>
<gene>
    <name evidence="1" type="ORF">ED312_04065</name>
</gene>
<dbReference type="InterPro" id="IPR027829">
    <property type="entry name" value="DUF4625"/>
</dbReference>
<protein>
    <submittedName>
        <fullName evidence="1">DUF4625 domain-containing protein</fullName>
    </submittedName>
</protein>
<dbReference type="OrthoDB" id="978436at2"/>
<accession>A0A3N0EVB6</accession>
<proteinExistence type="predicted"/>
<comment type="caution">
    <text evidence="1">The sequence shown here is derived from an EMBL/GenBank/DDBJ whole genome shotgun (WGS) entry which is preliminary data.</text>
</comment>
<name>A0A3N0EVB6_SINP1</name>
<evidence type="ECO:0000313" key="1">
    <source>
        <dbReference type="EMBL" id="RNL91702.1"/>
    </source>
</evidence>
<dbReference type="AlphaFoldDB" id="A0A3N0EVB6"/>
<dbReference type="Proteomes" id="UP000267469">
    <property type="component" value="Unassembled WGS sequence"/>
</dbReference>
<reference evidence="1 2" key="1">
    <citation type="submission" date="2018-10" db="EMBL/GenBank/DDBJ databases">
        <title>Sinomicrobium pectinilyticum sp. nov., a pectinase-producing bacterium isolated from alkaline and saline soil, and emended description of the genus Sinomicrobium.</title>
        <authorList>
            <person name="Cheng B."/>
            <person name="Li C."/>
            <person name="Lai Q."/>
            <person name="Du M."/>
            <person name="Shao Z."/>
            <person name="Xu P."/>
            <person name="Yang C."/>
        </authorList>
    </citation>
    <scope>NUCLEOTIDE SEQUENCE [LARGE SCALE GENOMIC DNA]</scope>
    <source>
        <strain evidence="1 2">5DNS001</strain>
    </source>
</reference>
<organism evidence="1 2">
    <name type="scientific">Sinomicrobium pectinilyticum</name>
    <dbReference type="NCBI Taxonomy" id="1084421"/>
    <lineage>
        <taxon>Bacteria</taxon>
        <taxon>Pseudomonadati</taxon>
        <taxon>Bacteroidota</taxon>
        <taxon>Flavobacteriia</taxon>
        <taxon>Flavobacteriales</taxon>
        <taxon>Flavobacteriaceae</taxon>
        <taxon>Sinomicrobium</taxon>
    </lineage>
</organism>
<sequence length="150" mass="17007">MEKVKTITIGMLLLIYLVSCSGDDDSIGNNVYIQTFEYSTDKGKGLKTVSRGDKVLLEARTSSSANASYTIMMFIEPENQKTSKNWNFNKNYYSQSYIKEEINIPENVPSGAYKIGIVIQEIKGENSENFLSQIDNLPSFARRIKNIEIR</sequence>
<evidence type="ECO:0000313" key="2">
    <source>
        <dbReference type="Proteomes" id="UP000267469"/>
    </source>
</evidence>
<dbReference type="RefSeq" id="WP_123214732.1">
    <property type="nucleotide sequence ID" value="NZ_RJTM01000025.1"/>
</dbReference>
<dbReference type="Pfam" id="PF15418">
    <property type="entry name" value="DUF4625"/>
    <property type="match status" value="1"/>
</dbReference>